<gene>
    <name evidence="1" type="ORF">TVAG_239150</name>
</gene>
<dbReference type="Proteomes" id="UP000001542">
    <property type="component" value="Unassembled WGS sequence"/>
</dbReference>
<dbReference type="InParanoid" id="A2DGE6"/>
<dbReference type="AlphaFoldDB" id="A2DGE6"/>
<dbReference type="SMR" id="A2DGE6"/>
<reference evidence="1" key="1">
    <citation type="submission" date="2006-10" db="EMBL/GenBank/DDBJ databases">
        <authorList>
            <person name="Amadeo P."/>
            <person name="Zhao Q."/>
            <person name="Wortman J."/>
            <person name="Fraser-Liggett C."/>
            <person name="Carlton J."/>
        </authorList>
    </citation>
    <scope>NUCLEOTIDE SEQUENCE</scope>
    <source>
        <strain evidence="1">G3</strain>
    </source>
</reference>
<protein>
    <recommendedName>
        <fullName evidence="3">Ubiquitin-like domain-containing protein</fullName>
    </recommendedName>
</protein>
<organism evidence="1 2">
    <name type="scientific">Trichomonas vaginalis (strain ATCC PRA-98 / G3)</name>
    <dbReference type="NCBI Taxonomy" id="412133"/>
    <lineage>
        <taxon>Eukaryota</taxon>
        <taxon>Metamonada</taxon>
        <taxon>Parabasalia</taxon>
        <taxon>Trichomonadida</taxon>
        <taxon>Trichomonadidae</taxon>
        <taxon>Trichomonas</taxon>
    </lineage>
</organism>
<accession>A2DGE6</accession>
<proteinExistence type="predicted"/>
<dbReference type="SUPFAM" id="SSF54236">
    <property type="entry name" value="Ubiquitin-like"/>
    <property type="match status" value="1"/>
</dbReference>
<dbReference type="KEGG" id="tva:5466081"/>
<dbReference type="EMBL" id="DS113197">
    <property type="protein sequence ID" value="EAY20542.1"/>
    <property type="molecule type" value="Genomic_DNA"/>
</dbReference>
<name>A2DGE6_TRIV3</name>
<dbReference type="VEuPathDB" id="TrichDB:TVAG_239150"/>
<reference evidence="1" key="2">
    <citation type="journal article" date="2007" name="Science">
        <title>Draft genome sequence of the sexually transmitted pathogen Trichomonas vaginalis.</title>
        <authorList>
            <person name="Carlton J.M."/>
            <person name="Hirt R.P."/>
            <person name="Silva J.C."/>
            <person name="Delcher A.L."/>
            <person name="Schatz M."/>
            <person name="Zhao Q."/>
            <person name="Wortman J.R."/>
            <person name="Bidwell S.L."/>
            <person name="Alsmark U.C.M."/>
            <person name="Besteiro S."/>
            <person name="Sicheritz-Ponten T."/>
            <person name="Noel C.J."/>
            <person name="Dacks J.B."/>
            <person name="Foster P.G."/>
            <person name="Simillion C."/>
            <person name="Van de Peer Y."/>
            <person name="Miranda-Saavedra D."/>
            <person name="Barton G.J."/>
            <person name="Westrop G.D."/>
            <person name="Mueller S."/>
            <person name="Dessi D."/>
            <person name="Fiori P.L."/>
            <person name="Ren Q."/>
            <person name="Paulsen I."/>
            <person name="Zhang H."/>
            <person name="Bastida-Corcuera F.D."/>
            <person name="Simoes-Barbosa A."/>
            <person name="Brown M.T."/>
            <person name="Hayes R.D."/>
            <person name="Mukherjee M."/>
            <person name="Okumura C.Y."/>
            <person name="Schneider R."/>
            <person name="Smith A.J."/>
            <person name="Vanacova S."/>
            <person name="Villalvazo M."/>
            <person name="Haas B.J."/>
            <person name="Pertea M."/>
            <person name="Feldblyum T.V."/>
            <person name="Utterback T.R."/>
            <person name="Shu C.L."/>
            <person name="Osoegawa K."/>
            <person name="de Jong P.J."/>
            <person name="Hrdy I."/>
            <person name="Horvathova L."/>
            <person name="Zubacova Z."/>
            <person name="Dolezal P."/>
            <person name="Malik S.B."/>
            <person name="Logsdon J.M. Jr."/>
            <person name="Henze K."/>
            <person name="Gupta A."/>
            <person name="Wang C.C."/>
            <person name="Dunne R.L."/>
            <person name="Upcroft J.A."/>
            <person name="Upcroft P."/>
            <person name="White O."/>
            <person name="Salzberg S.L."/>
            <person name="Tang P."/>
            <person name="Chiu C.-H."/>
            <person name="Lee Y.-S."/>
            <person name="Embley T.M."/>
            <person name="Coombs G.H."/>
            <person name="Mottram J.C."/>
            <person name="Tachezy J."/>
            <person name="Fraser-Liggett C.M."/>
            <person name="Johnson P.J."/>
        </authorList>
    </citation>
    <scope>NUCLEOTIDE SEQUENCE [LARGE SCALE GENOMIC DNA]</scope>
    <source>
        <strain evidence="1">G3</strain>
    </source>
</reference>
<dbReference type="InterPro" id="IPR029071">
    <property type="entry name" value="Ubiquitin-like_domsf"/>
</dbReference>
<keyword evidence="2" id="KW-1185">Reference proteome</keyword>
<evidence type="ECO:0000313" key="2">
    <source>
        <dbReference type="Proteomes" id="UP000001542"/>
    </source>
</evidence>
<dbReference type="VEuPathDB" id="TrichDB:TVAGG3_0966320"/>
<dbReference type="RefSeq" id="XP_001581528.1">
    <property type="nucleotide sequence ID" value="XM_001581478.1"/>
</dbReference>
<sequence length="212" mass="24155">MESNWRTIGENISKYIDDDEFLSNTKPLQMCKILNYATLTSNQFANLFKNLSEHYGKDDMFKMMSRARTVDFKTFQEVEEVEDTFNSVLGIPTLSKIFSFYKNSPRTEANSKPNKFHASILPRSISLGCGGYRVIIKISGLTTDVYGVRDDMDSTEFLKQIAQAAVLTDLSLSPHDFVIRLLNGKTILNSHPLSDYKMHDGSVLKLYLRSRV</sequence>
<evidence type="ECO:0008006" key="3">
    <source>
        <dbReference type="Google" id="ProtNLM"/>
    </source>
</evidence>
<evidence type="ECO:0000313" key="1">
    <source>
        <dbReference type="EMBL" id="EAY20542.1"/>
    </source>
</evidence>